<evidence type="ECO:0000259" key="2">
    <source>
        <dbReference type="Pfam" id="PF25232"/>
    </source>
</evidence>
<dbReference type="InterPro" id="IPR057170">
    <property type="entry name" value="DUF7848"/>
</dbReference>
<dbReference type="AlphaFoldDB" id="A0A5J6GIN2"/>
<evidence type="ECO:0000256" key="1">
    <source>
        <dbReference type="SAM" id="MobiDB-lite"/>
    </source>
</evidence>
<feature type="region of interest" description="Disordered" evidence="1">
    <location>
        <begin position="78"/>
        <end position="100"/>
    </location>
</feature>
<feature type="domain" description="DUF7848" evidence="2">
    <location>
        <begin position="1"/>
        <end position="68"/>
    </location>
</feature>
<protein>
    <recommendedName>
        <fullName evidence="2">DUF7848 domain-containing protein</fullName>
    </recommendedName>
</protein>
<reference evidence="3 4" key="1">
    <citation type="submission" date="2017-09" db="EMBL/GenBank/DDBJ databases">
        <authorList>
            <person name="Lee N."/>
            <person name="Cho B.-K."/>
        </authorList>
    </citation>
    <scope>NUCLEOTIDE SEQUENCE [LARGE SCALE GENOMIC DNA]</scope>
    <source>
        <strain evidence="3 4">ATCC 12853</strain>
    </source>
</reference>
<sequence length="100" mass="10792">MTARAVLRHVQHAIGTHPRGEVTVSARCLDGGCGWTLTATADLKAADVAMMSHTGRTGHPTFARHFVDVALVRRLDLNEGKREIPPLPSAGEPQHERAAH</sequence>
<dbReference type="Pfam" id="PF25232">
    <property type="entry name" value="DUF7848"/>
    <property type="match status" value="1"/>
</dbReference>
<accession>A0A5J6GIN2</accession>
<organism evidence="3 4">
    <name type="scientific">Streptomyces kanamyceticus</name>
    <dbReference type="NCBI Taxonomy" id="1967"/>
    <lineage>
        <taxon>Bacteria</taxon>
        <taxon>Bacillati</taxon>
        <taxon>Actinomycetota</taxon>
        <taxon>Actinomycetes</taxon>
        <taxon>Kitasatosporales</taxon>
        <taxon>Streptomycetaceae</taxon>
        <taxon>Streptomyces</taxon>
    </lineage>
</organism>
<proteinExistence type="predicted"/>
<dbReference type="KEGG" id="ska:CP970_24725"/>
<keyword evidence="4" id="KW-1185">Reference proteome</keyword>
<evidence type="ECO:0000313" key="4">
    <source>
        <dbReference type="Proteomes" id="UP000325529"/>
    </source>
</evidence>
<gene>
    <name evidence="3" type="ORF">CP970_24725</name>
</gene>
<evidence type="ECO:0000313" key="3">
    <source>
        <dbReference type="EMBL" id="QEU93688.1"/>
    </source>
</evidence>
<name>A0A5J6GIN2_STRKN</name>
<dbReference type="EMBL" id="CP023699">
    <property type="protein sequence ID" value="QEU93688.1"/>
    <property type="molecule type" value="Genomic_DNA"/>
</dbReference>
<dbReference type="Proteomes" id="UP000325529">
    <property type="component" value="Chromosome"/>
</dbReference>